<sequence length="499" mass="55817">MNTMKRILSSLYVYTLLAIITLASCSNDEPNPLAPSTGNPDISVSEFVFDKDGGTANFTVNGGTAFVRSEAEWLSVSRVSGDKHESSFSVVCEANKGEARTGQILVNLEGAFTRIEVSQAGVVTKPDVEYSFRTAKAVAKDMYPGWNLGNTMEATGDGLAAETAWQTTRTTREIIAYVKAQGFKSVRIPCSWDIHSANGKIDAEWLGRVKDIVDYCIDEGLYVMLNDHWDGGWIEILGFSKSADRYEAVDEETVVGKIDRLKDIWTQIAYTFRNYDEHLLFAGLNEPFQEYNLFHDKHQQLTPVLMRYNQAFVEAVRATGGNNAKRILIVQGPSTNIDSTVKYFSMPTDEAQNALMCEVHYYSPWNFCGGTGDYYWGKAQGDSDTEEAMEREFKQMYDKFVVKDIPVIIGEYSAKWRDLSSKPGEDQAKHDASIKAWFKAVNLYCGNFGMIPFVWDINVADRNGADGVMTIINRKNLSVFNTAALDGIKEGVTESKWPY</sequence>
<dbReference type="EMBL" id="SRZC01000018">
    <property type="protein sequence ID" value="TGX81328.1"/>
    <property type="molecule type" value="Genomic_DNA"/>
</dbReference>
<accession>A0AC61QNT9</accession>
<reference evidence="1" key="1">
    <citation type="submission" date="2019-04" db="EMBL/GenBank/DDBJ databases">
        <title>Microbes associate with the intestines of laboratory mice.</title>
        <authorList>
            <person name="Navarre W."/>
            <person name="Wong E."/>
            <person name="Huang K."/>
            <person name="Tropini C."/>
            <person name="Ng K."/>
            <person name="Yu B."/>
        </authorList>
    </citation>
    <scope>NUCLEOTIDE SEQUENCE</scope>
    <source>
        <strain evidence="1">NM73_A23</strain>
    </source>
</reference>
<comment type="caution">
    <text evidence="1">The sequence shown here is derived from an EMBL/GenBank/DDBJ whole genome shotgun (WGS) entry which is preliminary data.</text>
</comment>
<evidence type="ECO:0000313" key="1">
    <source>
        <dbReference type="EMBL" id="TGX81328.1"/>
    </source>
</evidence>
<keyword evidence="2" id="KW-1185">Reference proteome</keyword>
<protein>
    <submittedName>
        <fullName evidence="1">Endoglucanase</fullName>
    </submittedName>
</protein>
<name>A0AC61QNT9_9BACT</name>
<gene>
    <name evidence="1" type="ORF">E5358_10885</name>
</gene>
<organism evidence="1 2">
    <name type="scientific">Palleniella muris</name>
    <dbReference type="NCBI Taxonomy" id="3038145"/>
    <lineage>
        <taxon>Bacteria</taxon>
        <taxon>Pseudomonadati</taxon>
        <taxon>Bacteroidota</taxon>
        <taxon>Bacteroidia</taxon>
        <taxon>Bacteroidales</taxon>
        <taxon>Prevotellaceae</taxon>
        <taxon>Palleniella</taxon>
    </lineage>
</organism>
<evidence type="ECO:0000313" key="2">
    <source>
        <dbReference type="Proteomes" id="UP000308886"/>
    </source>
</evidence>
<proteinExistence type="predicted"/>
<dbReference type="Proteomes" id="UP000308886">
    <property type="component" value="Unassembled WGS sequence"/>
</dbReference>